<evidence type="ECO:0000256" key="3">
    <source>
        <dbReference type="ARBA" id="ARBA00022525"/>
    </source>
</evidence>
<proteinExistence type="predicted"/>
<dbReference type="PANTHER" id="PTHR33353">
    <property type="entry name" value="PUTATIVE (AFU_ORTHOLOGUE AFUA_1G12560)-RELATED"/>
    <property type="match status" value="1"/>
</dbReference>
<comment type="function">
    <text evidence="5">Lytic polysaccharide monooxygenase (LMPO) that depolymerizes crystalline and amorphous polysaccharides via the oxidation of scissile alpha- or beta-(1-4)-glycosidic bonds, yielding C1 and/or C4 oxidation products. Catalysis by LPMOs requires the reduction of the active-site copper from Cu(II) to Cu(I) by a reducing agent and H(2)O(2) or O(2) as a cosubstrate.</text>
</comment>
<keyword evidence="4 5" id="KW-1015">Disulfide bond</keyword>
<dbReference type="GO" id="GO:0030248">
    <property type="term" value="F:cellulose binding"/>
    <property type="evidence" value="ECO:0007669"/>
    <property type="project" value="UniProtKB-UniRule"/>
</dbReference>
<dbReference type="EMBL" id="ML996572">
    <property type="protein sequence ID" value="KAF2758166.1"/>
    <property type="molecule type" value="Genomic_DNA"/>
</dbReference>
<dbReference type="Pfam" id="PF03443">
    <property type="entry name" value="AA9"/>
    <property type="match status" value="1"/>
</dbReference>
<evidence type="ECO:0000256" key="1">
    <source>
        <dbReference type="ARBA" id="ARBA00001973"/>
    </source>
</evidence>
<dbReference type="PANTHER" id="PTHR33353:SF13">
    <property type="entry name" value="ENDOGLUCANASE II"/>
    <property type="match status" value="1"/>
</dbReference>
<evidence type="ECO:0000256" key="2">
    <source>
        <dbReference type="ARBA" id="ARBA00004613"/>
    </source>
</evidence>
<keyword evidence="6" id="KW-0732">Signal</keyword>
<dbReference type="CDD" id="cd21175">
    <property type="entry name" value="LPMO_AA9"/>
    <property type="match status" value="1"/>
</dbReference>
<evidence type="ECO:0000259" key="7">
    <source>
        <dbReference type="Pfam" id="PF03443"/>
    </source>
</evidence>
<comment type="cofactor">
    <cofactor evidence="1">
        <name>Cu(2+)</name>
        <dbReference type="ChEBI" id="CHEBI:29036"/>
    </cofactor>
</comment>
<comment type="domain">
    <text evidence="5">Has a modular structure: an endo-beta-1,4-glucanase catalytic module at the N-terminus, a linker rich in serines and threonines, and a C-terminal carbohydrate-binding module (CBM).</text>
</comment>
<accession>A0A6A6W8E9</accession>
<organism evidence="8 9">
    <name type="scientific">Pseudovirgaria hyperparasitica</name>
    <dbReference type="NCBI Taxonomy" id="470096"/>
    <lineage>
        <taxon>Eukaryota</taxon>
        <taxon>Fungi</taxon>
        <taxon>Dikarya</taxon>
        <taxon>Ascomycota</taxon>
        <taxon>Pezizomycotina</taxon>
        <taxon>Dothideomycetes</taxon>
        <taxon>Dothideomycetes incertae sedis</taxon>
        <taxon>Acrospermales</taxon>
        <taxon>Acrospermaceae</taxon>
        <taxon>Pseudovirgaria</taxon>
    </lineage>
</organism>
<sequence>MKASLIFTVGIAAVANAHAIAQRVKVAGVDKGQMVGVRAPSDNNPILNVQDANMACNQNRQNTPVDATVIAVAAGQEISVWWQHVFGGPQYSGDADNPIAKSHKGPLIYYLAKVDNAAYASPTGLQWFKVAQDGLDTNDGTWGVDRMIQNNGWHSFTLPSCVAPGQYLLRTELIALHSAGTSGQAQFYLSCVQINVTGSGSKTGSTMSFPGAYQASDPGILISIYDAQGNPTNGKKPYAVPGGNVMTC</sequence>
<keyword evidence="5" id="KW-0624">Polysaccharide degradation</keyword>
<evidence type="ECO:0000256" key="4">
    <source>
        <dbReference type="ARBA" id="ARBA00023157"/>
    </source>
</evidence>
<comment type="subcellular location">
    <subcellularLocation>
        <location evidence="2 5">Secreted</location>
    </subcellularLocation>
</comment>
<dbReference type="GO" id="GO:0005576">
    <property type="term" value="C:extracellular region"/>
    <property type="evidence" value="ECO:0007669"/>
    <property type="project" value="UniProtKB-SubCell"/>
</dbReference>
<keyword evidence="5" id="KW-0119">Carbohydrate metabolism</keyword>
<keyword evidence="8" id="KW-0378">Hydrolase</keyword>
<protein>
    <recommendedName>
        <fullName evidence="5">AA9 family lytic polysaccharide monooxygenase</fullName>
        <ecNumber evidence="5">1.14.99.56</ecNumber>
    </recommendedName>
    <alternativeName>
        <fullName evidence="5">Endo-beta-1,4-glucanase</fullName>
    </alternativeName>
    <alternativeName>
        <fullName evidence="5">Glycosyl hydrolase 61 family protein</fullName>
    </alternativeName>
</protein>
<dbReference type="InterPro" id="IPR049892">
    <property type="entry name" value="AA9"/>
</dbReference>
<dbReference type="OrthoDB" id="5558646at2759"/>
<evidence type="ECO:0000256" key="5">
    <source>
        <dbReference type="RuleBase" id="RU368122"/>
    </source>
</evidence>
<dbReference type="GO" id="GO:0008810">
    <property type="term" value="F:cellulase activity"/>
    <property type="evidence" value="ECO:0007669"/>
    <property type="project" value="UniProtKB-UniRule"/>
</dbReference>
<dbReference type="GO" id="GO:0030245">
    <property type="term" value="P:cellulose catabolic process"/>
    <property type="evidence" value="ECO:0007669"/>
    <property type="project" value="UniProtKB-UniRule"/>
</dbReference>
<dbReference type="EC" id="1.14.99.56" evidence="5"/>
<dbReference type="Gene3D" id="2.70.50.70">
    <property type="match status" value="1"/>
</dbReference>
<dbReference type="RefSeq" id="XP_033600617.1">
    <property type="nucleotide sequence ID" value="XM_033741215.1"/>
</dbReference>
<keyword evidence="3 5" id="KW-0964">Secreted</keyword>
<evidence type="ECO:0000313" key="9">
    <source>
        <dbReference type="Proteomes" id="UP000799437"/>
    </source>
</evidence>
<comment type="catalytic activity">
    <reaction evidence="5">
        <text>[(1-&gt;4)-beta-D-glucosyl]n+m + reduced acceptor + O2 = 4-dehydro-beta-D-glucosyl-[(1-&gt;4)-beta-D-glucosyl]n-1 + [(1-&gt;4)-beta-D-glucosyl]m + acceptor + H2O.</text>
        <dbReference type="EC" id="1.14.99.56"/>
    </reaction>
</comment>
<dbReference type="Proteomes" id="UP000799437">
    <property type="component" value="Unassembled WGS sequence"/>
</dbReference>
<name>A0A6A6W8E9_9PEZI</name>
<feature type="domain" description="Auxiliary Activity family 9 catalytic" evidence="7">
    <location>
        <begin position="18"/>
        <end position="228"/>
    </location>
</feature>
<feature type="chain" id="PRO_5025611269" description="AA9 family lytic polysaccharide monooxygenase" evidence="6">
    <location>
        <begin position="20"/>
        <end position="248"/>
    </location>
</feature>
<evidence type="ECO:0000313" key="8">
    <source>
        <dbReference type="EMBL" id="KAF2758166.1"/>
    </source>
</evidence>
<evidence type="ECO:0000256" key="6">
    <source>
        <dbReference type="SAM" id="SignalP"/>
    </source>
</evidence>
<keyword evidence="9" id="KW-1185">Reference proteome</keyword>
<keyword evidence="5" id="KW-0136">Cellulose degradation</keyword>
<dbReference type="GeneID" id="54482269"/>
<reference evidence="8" key="1">
    <citation type="journal article" date="2020" name="Stud. Mycol.">
        <title>101 Dothideomycetes genomes: a test case for predicting lifestyles and emergence of pathogens.</title>
        <authorList>
            <person name="Haridas S."/>
            <person name="Albert R."/>
            <person name="Binder M."/>
            <person name="Bloem J."/>
            <person name="Labutti K."/>
            <person name="Salamov A."/>
            <person name="Andreopoulos B."/>
            <person name="Baker S."/>
            <person name="Barry K."/>
            <person name="Bills G."/>
            <person name="Bluhm B."/>
            <person name="Cannon C."/>
            <person name="Castanera R."/>
            <person name="Culley D."/>
            <person name="Daum C."/>
            <person name="Ezra D."/>
            <person name="Gonzalez J."/>
            <person name="Henrissat B."/>
            <person name="Kuo A."/>
            <person name="Liang C."/>
            <person name="Lipzen A."/>
            <person name="Lutzoni F."/>
            <person name="Magnuson J."/>
            <person name="Mondo S."/>
            <person name="Nolan M."/>
            <person name="Ohm R."/>
            <person name="Pangilinan J."/>
            <person name="Park H.-J."/>
            <person name="Ramirez L."/>
            <person name="Alfaro M."/>
            <person name="Sun H."/>
            <person name="Tritt A."/>
            <person name="Yoshinaga Y."/>
            <person name="Zwiers L.-H."/>
            <person name="Turgeon B."/>
            <person name="Goodwin S."/>
            <person name="Spatafora J."/>
            <person name="Crous P."/>
            <person name="Grigoriev I."/>
        </authorList>
    </citation>
    <scope>NUCLEOTIDE SEQUENCE</scope>
    <source>
        <strain evidence="8">CBS 121739</strain>
    </source>
</reference>
<feature type="signal peptide" evidence="6">
    <location>
        <begin position="1"/>
        <end position="19"/>
    </location>
</feature>
<dbReference type="AlphaFoldDB" id="A0A6A6W8E9"/>
<gene>
    <name evidence="8" type="ORF">EJ05DRAFT_379610</name>
</gene>
<dbReference type="InterPro" id="IPR005103">
    <property type="entry name" value="AA9_LPMO"/>
</dbReference>